<feature type="transmembrane region" description="Helical" evidence="1">
    <location>
        <begin position="54"/>
        <end position="76"/>
    </location>
</feature>
<dbReference type="Proteomes" id="UP000475249">
    <property type="component" value="Unassembled WGS sequence"/>
</dbReference>
<keyword evidence="1" id="KW-0812">Transmembrane</keyword>
<keyword evidence="3" id="KW-1185">Reference proteome</keyword>
<organism evidence="2 3">
    <name type="scientific">Poritiphilus flavus</name>
    <dbReference type="NCBI Taxonomy" id="2697053"/>
    <lineage>
        <taxon>Bacteria</taxon>
        <taxon>Pseudomonadati</taxon>
        <taxon>Bacteroidota</taxon>
        <taxon>Flavobacteriia</taxon>
        <taxon>Flavobacteriales</taxon>
        <taxon>Flavobacteriaceae</taxon>
        <taxon>Poritiphilus</taxon>
    </lineage>
</organism>
<feature type="transmembrane region" description="Helical" evidence="1">
    <location>
        <begin position="16"/>
        <end position="34"/>
    </location>
</feature>
<keyword evidence="1" id="KW-0472">Membrane</keyword>
<reference evidence="2 3" key="1">
    <citation type="submission" date="2020-01" db="EMBL/GenBank/DDBJ databases">
        <title>Bacteria diversity of Porities sp.</title>
        <authorList>
            <person name="Wang G."/>
        </authorList>
    </citation>
    <scope>NUCLEOTIDE SEQUENCE [LARGE SCALE GENOMIC DNA]</scope>
    <source>
        <strain evidence="2 3">R33</strain>
    </source>
</reference>
<comment type="caution">
    <text evidence="2">The sequence shown here is derived from an EMBL/GenBank/DDBJ whole genome shotgun (WGS) entry which is preliminary data.</text>
</comment>
<accession>A0A6L9EED6</accession>
<sequence length="86" mass="9697">MKLYKTLVQKKKPSKGTFGLIGILIVFILMYMGINKYVSYLSENSSGIDLDKIGYFAYPTFVFGITVTIGILILLLRKDESIPNQI</sequence>
<evidence type="ECO:0000313" key="2">
    <source>
        <dbReference type="EMBL" id="NAS12908.1"/>
    </source>
</evidence>
<evidence type="ECO:0000313" key="3">
    <source>
        <dbReference type="Proteomes" id="UP000475249"/>
    </source>
</evidence>
<dbReference type="RefSeq" id="WP_161435959.1">
    <property type="nucleotide sequence ID" value="NZ_WXYO01000006.1"/>
</dbReference>
<gene>
    <name evidence="2" type="ORF">GTQ38_12895</name>
</gene>
<dbReference type="EMBL" id="WXYO01000006">
    <property type="protein sequence ID" value="NAS12908.1"/>
    <property type="molecule type" value="Genomic_DNA"/>
</dbReference>
<protein>
    <submittedName>
        <fullName evidence="2">Uncharacterized protein</fullName>
    </submittedName>
</protein>
<name>A0A6L9EED6_9FLAO</name>
<keyword evidence="1" id="KW-1133">Transmembrane helix</keyword>
<proteinExistence type="predicted"/>
<dbReference type="AlphaFoldDB" id="A0A6L9EED6"/>
<evidence type="ECO:0000256" key="1">
    <source>
        <dbReference type="SAM" id="Phobius"/>
    </source>
</evidence>